<evidence type="ECO:0000313" key="3">
    <source>
        <dbReference type="Proteomes" id="UP001341840"/>
    </source>
</evidence>
<comment type="caution">
    <text evidence="2">The sequence shown here is derived from an EMBL/GenBank/DDBJ whole genome shotgun (WGS) entry which is preliminary data.</text>
</comment>
<name>A0ABU6TTS3_9FABA</name>
<accession>A0ABU6TTS3</accession>
<dbReference type="EMBL" id="JASCZI010092337">
    <property type="protein sequence ID" value="MED6152244.1"/>
    <property type="molecule type" value="Genomic_DNA"/>
</dbReference>
<sequence length="70" mass="7958">MSTRRGKSKDSRFTHSSPLTDFTNSSATSQLKEPRDHLYEDVRSEGLCSRFPFMRAATYRPLFAQGARAT</sequence>
<evidence type="ECO:0000256" key="1">
    <source>
        <dbReference type="SAM" id="MobiDB-lite"/>
    </source>
</evidence>
<dbReference type="Proteomes" id="UP001341840">
    <property type="component" value="Unassembled WGS sequence"/>
</dbReference>
<keyword evidence="3" id="KW-1185">Reference proteome</keyword>
<protein>
    <submittedName>
        <fullName evidence="2">Uncharacterized protein</fullName>
    </submittedName>
</protein>
<feature type="compositionally biased region" description="Polar residues" evidence="1">
    <location>
        <begin position="14"/>
        <end position="31"/>
    </location>
</feature>
<organism evidence="2 3">
    <name type="scientific">Stylosanthes scabra</name>
    <dbReference type="NCBI Taxonomy" id="79078"/>
    <lineage>
        <taxon>Eukaryota</taxon>
        <taxon>Viridiplantae</taxon>
        <taxon>Streptophyta</taxon>
        <taxon>Embryophyta</taxon>
        <taxon>Tracheophyta</taxon>
        <taxon>Spermatophyta</taxon>
        <taxon>Magnoliopsida</taxon>
        <taxon>eudicotyledons</taxon>
        <taxon>Gunneridae</taxon>
        <taxon>Pentapetalae</taxon>
        <taxon>rosids</taxon>
        <taxon>fabids</taxon>
        <taxon>Fabales</taxon>
        <taxon>Fabaceae</taxon>
        <taxon>Papilionoideae</taxon>
        <taxon>50 kb inversion clade</taxon>
        <taxon>dalbergioids sensu lato</taxon>
        <taxon>Dalbergieae</taxon>
        <taxon>Pterocarpus clade</taxon>
        <taxon>Stylosanthes</taxon>
    </lineage>
</organism>
<gene>
    <name evidence="2" type="ORF">PIB30_090045</name>
</gene>
<feature type="non-terminal residue" evidence="2">
    <location>
        <position position="70"/>
    </location>
</feature>
<feature type="region of interest" description="Disordered" evidence="1">
    <location>
        <begin position="1"/>
        <end position="37"/>
    </location>
</feature>
<evidence type="ECO:0000313" key="2">
    <source>
        <dbReference type="EMBL" id="MED6152244.1"/>
    </source>
</evidence>
<proteinExistence type="predicted"/>
<reference evidence="2 3" key="1">
    <citation type="journal article" date="2023" name="Plants (Basel)">
        <title>Bridging the Gap: Combining Genomics and Transcriptomics Approaches to Understand Stylosanthes scabra, an Orphan Legume from the Brazilian Caatinga.</title>
        <authorList>
            <person name="Ferreira-Neto J.R.C."/>
            <person name="da Silva M.D."/>
            <person name="Binneck E."/>
            <person name="de Melo N.F."/>
            <person name="da Silva R.H."/>
            <person name="de Melo A.L.T.M."/>
            <person name="Pandolfi V."/>
            <person name="Bustamante F.O."/>
            <person name="Brasileiro-Vidal A.C."/>
            <person name="Benko-Iseppon A.M."/>
        </authorList>
    </citation>
    <scope>NUCLEOTIDE SEQUENCE [LARGE SCALE GENOMIC DNA]</scope>
    <source>
        <tissue evidence="2">Leaves</tissue>
    </source>
</reference>